<accession>A0ABU2QYM2</accession>
<evidence type="ECO:0000313" key="3">
    <source>
        <dbReference type="Proteomes" id="UP001183610"/>
    </source>
</evidence>
<reference evidence="3" key="1">
    <citation type="submission" date="2023-07" db="EMBL/GenBank/DDBJ databases">
        <title>30 novel species of actinomycetes from the DSMZ collection.</title>
        <authorList>
            <person name="Nouioui I."/>
        </authorList>
    </citation>
    <scope>NUCLEOTIDE SEQUENCE [LARGE SCALE GENOMIC DNA]</scope>
    <source>
        <strain evidence="3">DSM 41979</strain>
    </source>
</reference>
<dbReference type="RefSeq" id="WP_010270137.1">
    <property type="nucleotide sequence ID" value="NZ_JAVRET010000019.1"/>
</dbReference>
<evidence type="ECO:0000313" key="2">
    <source>
        <dbReference type="EMBL" id="MDT0409558.1"/>
    </source>
</evidence>
<evidence type="ECO:0000256" key="1">
    <source>
        <dbReference type="SAM" id="MobiDB-lite"/>
    </source>
</evidence>
<sequence length="64" mass="7126">MWGYDYETYRTRAARLRAEARAELPTREAAAAARHARTTHRRVARERGATGGRDGAARRGIDAA</sequence>
<gene>
    <name evidence="2" type="ORF">RM698_10945</name>
</gene>
<feature type="region of interest" description="Disordered" evidence="1">
    <location>
        <begin position="26"/>
        <end position="64"/>
    </location>
</feature>
<name>A0ABU2QYM2_9ACTN</name>
<proteinExistence type="predicted"/>
<dbReference type="Proteomes" id="UP001183610">
    <property type="component" value="Unassembled WGS sequence"/>
</dbReference>
<keyword evidence="3" id="KW-1185">Reference proteome</keyword>
<feature type="compositionally biased region" description="Basic residues" evidence="1">
    <location>
        <begin position="34"/>
        <end position="44"/>
    </location>
</feature>
<dbReference type="EMBL" id="JAVRET010000019">
    <property type="protein sequence ID" value="MDT0409558.1"/>
    <property type="molecule type" value="Genomic_DNA"/>
</dbReference>
<feature type="compositionally biased region" description="Basic and acidic residues" evidence="1">
    <location>
        <begin position="55"/>
        <end position="64"/>
    </location>
</feature>
<organism evidence="2 3">
    <name type="scientific">Streptomyces evansiae</name>
    <dbReference type="NCBI Taxonomy" id="3075535"/>
    <lineage>
        <taxon>Bacteria</taxon>
        <taxon>Bacillati</taxon>
        <taxon>Actinomycetota</taxon>
        <taxon>Actinomycetes</taxon>
        <taxon>Kitasatosporales</taxon>
        <taxon>Streptomycetaceae</taxon>
        <taxon>Streptomyces</taxon>
    </lineage>
</organism>
<protein>
    <submittedName>
        <fullName evidence="2">Uncharacterized protein</fullName>
    </submittedName>
</protein>
<comment type="caution">
    <text evidence="2">The sequence shown here is derived from an EMBL/GenBank/DDBJ whole genome shotgun (WGS) entry which is preliminary data.</text>
</comment>